<comment type="caution">
    <text evidence="16">The sequence shown here is derived from an EMBL/GenBank/DDBJ whole genome shotgun (WGS) entry which is preliminary data.</text>
</comment>
<feature type="active site" description="Proton acceptor" evidence="11">
    <location>
        <position position="320"/>
    </location>
</feature>
<dbReference type="GO" id="GO:0051287">
    <property type="term" value="F:NAD binding"/>
    <property type="evidence" value="ECO:0007669"/>
    <property type="project" value="InterPro"/>
</dbReference>
<feature type="binding site" evidence="14">
    <location>
        <position position="413"/>
    </location>
    <ligand>
        <name>Zn(2+)</name>
        <dbReference type="ChEBI" id="CHEBI:29105"/>
    </ligand>
</feature>
<dbReference type="Gene3D" id="1.20.5.1300">
    <property type="match status" value="1"/>
</dbReference>
<evidence type="ECO:0000256" key="13">
    <source>
        <dbReference type="PIRSR" id="PIRSR000099-3"/>
    </source>
</evidence>
<evidence type="ECO:0000256" key="10">
    <source>
        <dbReference type="PIRNR" id="PIRNR000099"/>
    </source>
</evidence>
<feature type="binding site" evidence="13">
    <location>
        <position position="353"/>
    </location>
    <ligand>
        <name>substrate</name>
    </ligand>
</feature>
<evidence type="ECO:0000256" key="8">
    <source>
        <dbReference type="ARBA" id="ARBA00023027"/>
    </source>
</evidence>
<dbReference type="SUPFAM" id="SSF53720">
    <property type="entry name" value="ALDH-like"/>
    <property type="match status" value="1"/>
</dbReference>
<feature type="binding site" evidence="13">
    <location>
        <position position="251"/>
    </location>
    <ligand>
        <name>substrate</name>
    </ligand>
</feature>
<gene>
    <name evidence="16" type="ORF">HNR68_002203</name>
</gene>
<dbReference type="InterPro" id="IPR016161">
    <property type="entry name" value="Ald_DH/histidinol_DH"/>
</dbReference>
<dbReference type="NCBIfam" id="TIGR00069">
    <property type="entry name" value="hisD"/>
    <property type="match status" value="1"/>
</dbReference>
<dbReference type="FunFam" id="3.40.50.1980:FF:000026">
    <property type="entry name" value="Histidinol dehydrogenase"/>
    <property type="match status" value="1"/>
</dbReference>
<evidence type="ECO:0000256" key="3">
    <source>
        <dbReference type="ARBA" id="ARBA00010178"/>
    </source>
</evidence>
<evidence type="ECO:0000256" key="9">
    <source>
        <dbReference type="ARBA" id="ARBA00023102"/>
    </source>
</evidence>
<comment type="similarity">
    <text evidence="3 10 15">Belongs to the histidinol dehydrogenase family.</text>
</comment>
<keyword evidence="6 14" id="KW-0862">Zinc</keyword>
<keyword evidence="5 14" id="KW-0479">Metal-binding</keyword>
<feature type="binding site" evidence="13">
    <location>
        <position position="254"/>
    </location>
    <ligand>
        <name>substrate</name>
    </ligand>
</feature>
<evidence type="ECO:0000256" key="11">
    <source>
        <dbReference type="PIRSR" id="PIRSR000099-1"/>
    </source>
</evidence>
<dbReference type="Gene3D" id="3.40.50.1980">
    <property type="entry name" value="Nitrogenase molybdenum iron protein domain"/>
    <property type="match status" value="2"/>
</dbReference>
<protein>
    <recommendedName>
        <fullName evidence="4">Histidinol dehydrogenase</fullName>
    </recommendedName>
</protein>
<evidence type="ECO:0000256" key="5">
    <source>
        <dbReference type="ARBA" id="ARBA00022723"/>
    </source>
</evidence>
<evidence type="ECO:0000256" key="6">
    <source>
        <dbReference type="ARBA" id="ARBA00022833"/>
    </source>
</evidence>
<feature type="binding site" evidence="14">
    <location>
        <position position="254"/>
    </location>
    <ligand>
        <name>Zn(2+)</name>
        <dbReference type="ChEBI" id="CHEBI:29105"/>
    </ligand>
</feature>
<feature type="binding site" evidence="13">
    <location>
        <position position="408"/>
    </location>
    <ligand>
        <name>substrate</name>
    </ligand>
</feature>
<feature type="active site" description="Proton acceptor" evidence="11">
    <location>
        <position position="319"/>
    </location>
</feature>
<keyword evidence="9" id="KW-0028">Amino-acid biosynthesis</keyword>
<dbReference type="Pfam" id="PF00815">
    <property type="entry name" value="Histidinol_dh"/>
    <property type="match status" value="1"/>
</dbReference>
<dbReference type="AlphaFoldDB" id="A0A853AMR7"/>
<keyword evidence="9" id="KW-0368">Histidine biosynthesis</keyword>
<dbReference type="InterPro" id="IPR001692">
    <property type="entry name" value="Histidinol_DH_CS"/>
</dbReference>
<keyword evidence="7 10" id="KW-0560">Oxidoreductase</keyword>
<feature type="binding site" evidence="12">
    <location>
        <position position="183"/>
    </location>
    <ligand>
        <name>NAD(+)</name>
        <dbReference type="ChEBI" id="CHEBI:57540"/>
    </ligand>
</feature>
<dbReference type="FunFam" id="3.40.50.1980:FF:000001">
    <property type="entry name" value="Histidinol dehydrogenase"/>
    <property type="match status" value="1"/>
</dbReference>
<feature type="binding site" evidence="13">
    <location>
        <position position="413"/>
    </location>
    <ligand>
        <name>substrate</name>
    </ligand>
</feature>
<evidence type="ECO:0000313" key="16">
    <source>
        <dbReference type="EMBL" id="NYI83573.1"/>
    </source>
</evidence>
<dbReference type="GO" id="GO:0005829">
    <property type="term" value="C:cytosol"/>
    <property type="evidence" value="ECO:0007669"/>
    <property type="project" value="TreeGrafter"/>
</dbReference>
<dbReference type="PIRSF" id="PIRSF000099">
    <property type="entry name" value="Histidinol_dh"/>
    <property type="match status" value="1"/>
</dbReference>
<name>A0A853AMR7_9PSEU</name>
<keyword evidence="17" id="KW-1185">Reference proteome</keyword>
<dbReference type="RefSeq" id="WP_179720151.1">
    <property type="nucleotide sequence ID" value="NZ_BAABFH010000001.1"/>
</dbReference>
<organism evidence="16 17">
    <name type="scientific">Saccharopolyspora hordei</name>
    <dbReference type="NCBI Taxonomy" id="1838"/>
    <lineage>
        <taxon>Bacteria</taxon>
        <taxon>Bacillati</taxon>
        <taxon>Actinomycetota</taxon>
        <taxon>Actinomycetes</taxon>
        <taxon>Pseudonocardiales</taxon>
        <taxon>Pseudonocardiaceae</taxon>
        <taxon>Saccharopolyspora</taxon>
    </lineage>
</organism>
<dbReference type="EMBL" id="JACCFJ010000001">
    <property type="protein sequence ID" value="NYI83573.1"/>
    <property type="molecule type" value="Genomic_DNA"/>
</dbReference>
<proteinExistence type="inferred from homology"/>
<comment type="function">
    <text evidence="1">Catalyzes the sequential NAD-dependent oxidations of L-histidinol to L-histidinaldehyde and then to L-histidine.</text>
</comment>
<dbReference type="PANTHER" id="PTHR21256:SF14">
    <property type="entry name" value="HISTIDINOL DEHYDROGENASE"/>
    <property type="match status" value="1"/>
</dbReference>
<feature type="binding site" evidence="12">
    <location>
        <position position="122"/>
    </location>
    <ligand>
        <name>NAD(+)</name>
        <dbReference type="ChEBI" id="CHEBI:57540"/>
    </ligand>
</feature>
<feature type="binding site" evidence="13">
    <location>
        <position position="320"/>
    </location>
    <ligand>
        <name>substrate</name>
    </ligand>
</feature>
<feature type="binding site" evidence="13">
    <location>
        <position position="229"/>
    </location>
    <ligand>
        <name>substrate</name>
    </ligand>
</feature>
<dbReference type="InterPro" id="IPR012131">
    <property type="entry name" value="Hstdl_DH"/>
</dbReference>
<dbReference type="PANTHER" id="PTHR21256">
    <property type="entry name" value="HISTIDINOL DEHYDROGENASE HDH"/>
    <property type="match status" value="1"/>
</dbReference>
<dbReference type="PROSITE" id="PS00611">
    <property type="entry name" value="HISOL_DEHYDROGENASE"/>
    <property type="match status" value="1"/>
</dbReference>
<evidence type="ECO:0000256" key="4">
    <source>
        <dbReference type="ARBA" id="ARBA00016531"/>
    </source>
</evidence>
<evidence type="ECO:0000256" key="14">
    <source>
        <dbReference type="PIRSR" id="PIRSR000099-4"/>
    </source>
</evidence>
<dbReference type="InterPro" id="IPR022695">
    <property type="entry name" value="Histidinol_DH_monofunct"/>
</dbReference>
<keyword evidence="8 12" id="KW-0520">NAD</keyword>
<comment type="cofactor">
    <cofactor evidence="14">
        <name>Zn(2+)</name>
        <dbReference type="ChEBI" id="CHEBI:29105"/>
    </cofactor>
    <text evidence="14">Binds 1 zinc ion per subunit.</text>
</comment>
<evidence type="ECO:0000256" key="12">
    <source>
        <dbReference type="PIRSR" id="PIRSR000099-2"/>
    </source>
</evidence>
<dbReference type="Proteomes" id="UP000587002">
    <property type="component" value="Unassembled WGS sequence"/>
</dbReference>
<dbReference type="GO" id="GO:0046872">
    <property type="term" value="F:metal ion binding"/>
    <property type="evidence" value="ECO:0007669"/>
    <property type="project" value="UniProtKB-KW"/>
</dbReference>
<dbReference type="CDD" id="cd06572">
    <property type="entry name" value="Histidinol_dh"/>
    <property type="match status" value="1"/>
</dbReference>
<dbReference type="PRINTS" id="PR00083">
    <property type="entry name" value="HOLDHDRGNASE"/>
</dbReference>
<reference evidence="16 17" key="1">
    <citation type="submission" date="2020-07" db="EMBL/GenBank/DDBJ databases">
        <title>Sequencing the genomes of 1000 actinobacteria strains.</title>
        <authorList>
            <person name="Klenk H.-P."/>
        </authorList>
    </citation>
    <scope>NUCLEOTIDE SEQUENCE [LARGE SCALE GENOMIC DNA]</scope>
    <source>
        <strain evidence="16 17">DSM 44065</strain>
    </source>
</reference>
<sequence length="439" mass="46889">MAHALKAPATTSAATTTSLPDVQQKVAAIIEDIRTRGDEAVREYSQKFDGWQPESFRLSAEQVEEIVARVPQQVLDDIEFVQRQVRGFAERQLASLQEFEVETLPGVHLGQKHIPVSAAGAYVPGGRYPLLASAHMTILTAKTAGVPRVVACTPPIRGEVPDATVAAMHLAGADEIYLLGGVQAVVSMALGTETIAPVDMLAGPGNAFVAEAKRQLFGEIGIDLFAGPTEVLVVADEHADPFVVAVDLLSQAEHGPDSPAVLITTSEKLGRAVLRHVDELLPGMPTRDNAEAAWRDHGEVHVVDDLDEAYALADTYASEHVQVLTEQPREALAKMRNYGALFLGEGTCVSYGDKVIGTNHVLPTRGAARYTGGLWVGKYLKTVTYQEVTDPASSAHLGEVCGRAARVELFEGHARSGDVRAAKHGGADLPWAPHATAWS</sequence>
<evidence type="ECO:0000256" key="15">
    <source>
        <dbReference type="RuleBase" id="RU004175"/>
    </source>
</evidence>
<feature type="binding site" evidence="14">
    <location>
        <position position="251"/>
    </location>
    <ligand>
        <name>Zn(2+)</name>
        <dbReference type="ChEBI" id="CHEBI:29105"/>
    </ligand>
</feature>
<dbReference type="UniPathway" id="UPA00031">
    <property type="reaction ID" value="UER00014"/>
</dbReference>
<accession>A0A853AMR7</accession>
<evidence type="ECO:0000313" key="17">
    <source>
        <dbReference type="Proteomes" id="UP000587002"/>
    </source>
</evidence>
<dbReference type="GO" id="GO:0004399">
    <property type="term" value="F:histidinol dehydrogenase activity"/>
    <property type="evidence" value="ECO:0007669"/>
    <property type="project" value="InterPro"/>
</dbReference>
<evidence type="ECO:0000256" key="2">
    <source>
        <dbReference type="ARBA" id="ARBA00004940"/>
    </source>
</evidence>
<feature type="binding site" evidence="14">
    <location>
        <position position="353"/>
    </location>
    <ligand>
        <name>Zn(2+)</name>
        <dbReference type="ChEBI" id="CHEBI:29105"/>
    </ligand>
</feature>
<evidence type="ECO:0000256" key="7">
    <source>
        <dbReference type="ARBA" id="ARBA00023002"/>
    </source>
</evidence>
<comment type="pathway">
    <text evidence="2">Amino-acid biosynthesis; L-histidine biosynthesis; L-histidine from 5-phospho-alpha-D-ribose 1-diphosphate: step 9/9.</text>
</comment>
<feature type="binding site" evidence="12">
    <location>
        <position position="206"/>
    </location>
    <ligand>
        <name>NAD(+)</name>
        <dbReference type="ChEBI" id="CHEBI:57540"/>
    </ligand>
</feature>
<dbReference type="GO" id="GO:0000105">
    <property type="term" value="P:L-histidine biosynthetic process"/>
    <property type="evidence" value="ECO:0007669"/>
    <property type="project" value="UniProtKB-UniPathway"/>
</dbReference>
<evidence type="ECO:0000256" key="1">
    <source>
        <dbReference type="ARBA" id="ARBA00003850"/>
    </source>
</evidence>